<keyword evidence="2" id="KW-0472">Membrane</keyword>
<keyword evidence="2" id="KW-1133">Transmembrane helix</keyword>
<dbReference type="OrthoDB" id="3687641at2759"/>
<dbReference type="EMBL" id="ML978130">
    <property type="protein sequence ID" value="KAF2095772.1"/>
    <property type="molecule type" value="Genomic_DNA"/>
</dbReference>
<comment type="caution">
    <text evidence="3">The sequence shown here is derived from an EMBL/GenBank/DDBJ whole genome shotgun (WGS) entry which is preliminary data.</text>
</comment>
<comment type="similarity">
    <text evidence="1">Belongs to the ustYa family.</text>
</comment>
<name>A0A9P4M5Y1_9PEZI</name>
<evidence type="ECO:0000256" key="2">
    <source>
        <dbReference type="SAM" id="Phobius"/>
    </source>
</evidence>
<accession>A0A9P4M5Y1</accession>
<evidence type="ECO:0000313" key="3">
    <source>
        <dbReference type="EMBL" id="KAF2095772.1"/>
    </source>
</evidence>
<keyword evidence="2" id="KW-0812">Transmembrane</keyword>
<protein>
    <submittedName>
        <fullName evidence="3">Uncharacterized protein</fullName>
    </submittedName>
</protein>
<proteinExistence type="inferred from homology"/>
<dbReference type="Proteomes" id="UP000799772">
    <property type="component" value="Unassembled WGS sequence"/>
</dbReference>
<feature type="transmembrane region" description="Helical" evidence="2">
    <location>
        <begin position="38"/>
        <end position="59"/>
    </location>
</feature>
<dbReference type="GO" id="GO:0043386">
    <property type="term" value="P:mycotoxin biosynthetic process"/>
    <property type="evidence" value="ECO:0007669"/>
    <property type="project" value="InterPro"/>
</dbReference>
<dbReference type="AlphaFoldDB" id="A0A9P4M5Y1"/>
<keyword evidence="4" id="KW-1185">Reference proteome</keyword>
<evidence type="ECO:0000313" key="4">
    <source>
        <dbReference type="Proteomes" id="UP000799772"/>
    </source>
</evidence>
<dbReference type="Pfam" id="PF11807">
    <property type="entry name" value="UstYa"/>
    <property type="match status" value="1"/>
</dbReference>
<reference evidence="3" key="1">
    <citation type="journal article" date="2020" name="Stud. Mycol.">
        <title>101 Dothideomycetes genomes: a test case for predicting lifestyles and emergence of pathogens.</title>
        <authorList>
            <person name="Haridas S."/>
            <person name="Albert R."/>
            <person name="Binder M."/>
            <person name="Bloem J."/>
            <person name="Labutti K."/>
            <person name="Salamov A."/>
            <person name="Andreopoulos B."/>
            <person name="Baker S."/>
            <person name="Barry K."/>
            <person name="Bills G."/>
            <person name="Bluhm B."/>
            <person name="Cannon C."/>
            <person name="Castanera R."/>
            <person name="Culley D."/>
            <person name="Daum C."/>
            <person name="Ezra D."/>
            <person name="Gonzalez J."/>
            <person name="Henrissat B."/>
            <person name="Kuo A."/>
            <person name="Liang C."/>
            <person name="Lipzen A."/>
            <person name="Lutzoni F."/>
            <person name="Magnuson J."/>
            <person name="Mondo S."/>
            <person name="Nolan M."/>
            <person name="Ohm R."/>
            <person name="Pangilinan J."/>
            <person name="Park H.-J."/>
            <person name="Ramirez L."/>
            <person name="Alfaro M."/>
            <person name="Sun H."/>
            <person name="Tritt A."/>
            <person name="Yoshinaga Y."/>
            <person name="Zwiers L.-H."/>
            <person name="Turgeon B."/>
            <person name="Goodwin S."/>
            <person name="Spatafora J."/>
            <person name="Crous P."/>
            <person name="Grigoriev I."/>
        </authorList>
    </citation>
    <scope>NUCLEOTIDE SEQUENCE</scope>
    <source>
        <strain evidence="3">CBS 133067</strain>
    </source>
</reference>
<organism evidence="3 4">
    <name type="scientific">Rhizodiscina lignyota</name>
    <dbReference type="NCBI Taxonomy" id="1504668"/>
    <lineage>
        <taxon>Eukaryota</taxon>
        <taxon>Fungi</taxon>
        <taxon>Dikarya</taxon>
        <taxon>Ascomycota</taxon>
        <taxon>Pezizomycotina</taxon>
        <taxon>Dothideomycetes</taxon>
        <taxon>Pleosporomycetidae</taxon>
        <taxon>Aulographales</taxon>
        <taxon>Rhizodiscinaceae</taxon>
        <taxon>Rhizodiscina</taxon>
    </lineage>
</organism>
<dbReference type="InterPro" id="IPR021765">
    <property type="entry name" value="UstYa-like"/>
</dbReference>
<gene>
    <name evidence="3" type="ORF">NA57DRAFT_58845</name>
</gene>
<sequence>MSLQNGTFSIFSIAPLDKEDETERKQILETRPWYLHPWISHIVTLLCGISLGFALRSLILQKQDTYETGFATDLAPARSSVGLVPYRFTGGLELNENDTLVRDTSGPQYAGTPSVEIDRNWDKMVLGLEVVLSGVEASTIEGDTIRDPDGRGLRLSVDVYHSLHCVNMVRKAVDFDYYHPGGKHPYFDRDHTEINAR</sequence>
<evidence type="ECO:0000256" key="1">
    <source>
        <dbReference type="ARBA" id="ARBA00035112"/>
    </source>
</evidence>